<reference evidence="1" key="1">
    <citation type="journal article" date="2022" name="bioRxiv">
        <title>Sequencing and chromosome-scale assembly of the giantPleurodeles waltlgenome.</title>
        <authorList>
            <person name="Brown T."/>
            <person name="Elewa A."/>
            <person name="Iarovenko S."/>
            <person name="Subramanian E."/>
            <person name="Araus A.J."/>
            <person name="Petzold A."/>
            <person name="Susuki M."/>
            <person name="Suzuki K.-i.T."/>
            <person name="Hayashi T."/>
            <person name="Toyoda A."/>
            <person name="Oliveira C."/>
            <person name="Osipova E."/>
            <person name="Leigh N.D."/>
            <person name="Simon A."/>
            <person name="Yun M.H."/>
        </authorList>
    </citation>
    <scope>NUCLEOTIDE SEQUENCE</scope>
    <source>
        <strain evidence="1">20211129_DDA</strain>
        <tissue evidence="1">Liver</tissue>
    </source>
</reference>
<dbReference type="EMBL" id="JANPWB010000015">
    <property type="protein sequence ID" value="KAJ1090679.1"/>
    <property type="molecule type" value="Genomic_DNA"/>
</dbReference>
<accession>A0AAV7LJM6</accession>
<protein>
    <recommendedName>
        <fullName evidence="3">Nuclease HARBI1</fullName>
    </recommendedName>
</protein>
<keyword evidence="2" id="KW-1185">Reference proteome</keyword>
<dbReference type="AlphaFoldDB" id="A0AAV7LJM6"/>
<name>A0AAV7LJM6_PLEWA</name>
<evidence type="ECO:0000313" key="1">
    <source>
        <dbReference type="EMBL" id="KAJ1090679.1"/>
    </source>
</evidence>
<gene>
    <name evidence="1" type="ORF">NDU88_003808</name>
</gene>
<organism evidence="1 2">
    <name type="scientific">Pleurodeles waltl</name>
    <name type="common">Iberian ribbed newt</name>
    <dbReference type="NCBI Taxonomy" id="8319"/>
    <lineage>
        <taxon>Eukaryota</taxon>
        <taxon>Metazoa</taxon>
        <taxon>Chordata</taxon>
        <taxon>Craniata</taxon>
        <taxon>Vertebrata</taxon>
        <taxon>Euteleostomi</taxon>
        <taxon>Amphibia</taxon>
        <taxon>Batrachia</taxon>
        <taxon>Caudata</taxon>
        <taxon>Salamandroidea</taxon>
        <taxon>Salamandridae</taxon>
        <taxon>Pleurodelinae</taxon>
        <taxon>Pleurodeles</taxon>
    </lineage>
</organism>
<proteinExistence type="predicted"/>
<evidence type="ECO:0008006" key="3">
    <source>
        <dbReference type="Google" id="ProtNLM"/>
    </source>
</evidence>
<dbReference type="Proteomes" id="UP001066276">
    <property type="component" value="Chromosome 11"/>
</dbReference>
<sequence>MYRPPHHNLPVLQLFWGGTNAIKSTAETVFGKETTNLSTKNQDAMELEFQVLPMMVYLLIYQEYERRRRRPQYQVAWESMEAGLDSMLPCLRLQTGGVACACEGAASGGGRIQPVSCSLGQLPTGDAAAGSGPTLSCAGGGAYNGACGGAAGGTGHGAGAGAASGGGGSLYYSPKKVCQMIIACCMLHNLALRQHVPFLQEDEPGNGFVAAVEPVDSEEEEAEEEDVDNRINIIHQYFQ</sequence>
<evidence type="ECO:0000313" key="2">
    <source>
        <dbReference type="Proteomes" id="UP001066276"/>
    </source>
</evidence>
<comment type="caution">
    <text evidence="1">The sequence shown here is derived from an EMBL/GenBank/DDBJ whole genome shotgun (WGS) entry which is preliminary data.</text>
</comment>